<name>A0ACC0D861_9PEZI</name>
<dbReference type="EMBL" id="MU394300">
    <property type="protein sequence ID" value="KAI6088701.1"/>
    <property type="molecule type" value="Genomic_DNA"/>
</dbReference>
<dbReference type="Proteomes" id="UP001497680">
    <property type="component" value="Unassembled WGS sequence"/>
</dbReference>
<evidence type="ECO:0000313" key="2">
    <source>
        <dbReference type="Proteomes" id="UP001497680"/>
    </source>
</evidence>
<proteinExistence type="predicted"/>
<protein>
    <submittedName>
        <fullName evidence="1">Uncharacterized protein</fullName>
    </submittedName>
</protein>
<sequence>MSLSRGQDGTDYWKRRSYEDYAVGWVCALPKEQAAAIAMLDQRHPDLPKPTNDHNTYTLGSIGDHNVVVACLPMGKIGTNSAASVANQMIRTFPAIRVGLMVGIGGGIPPQVRLGDVVVSAPTYDHPGVVQWDSGILEDGSQLRRIGAFRNPPTSLLTALSKLEAQHRLTRPRIQDYLEERRRKYPDSPPTYLRTETLRDVLFNAGYSHVHSLPPRSWLHIIMDYITAAFLWFLGLFLGFGLFNASRSLGHVHSEDIRKKQEDDQTIEDDCQYCDKSQVVARSPRGMLVHQGLIASGNKVIKDAAFRDALNRRFGGNVLCVEMEAAGLMDNFPCIVVRGICDYADSHKNYAWQDHAAAIAAAFAKEFLGYVQPTEVALEQPASTIVRDVIEIKEDVKRLRSIDDEKQNRDILDWLSPTNPGSQQTNILKKWDRKTNQKFLRSTEFQEWFHSRGKSLYCPGIPGSGKTVLTSAVIKNLGDAFSTKEDVGIAYLYCSFSEKETLESYLASLLKQLTKEQHTHSLNVAKSLYERHEAKGAKPSCNELSRALQTNLALTTYDRVFIMIDALDECITDNECRMRLLSEVSALQETHNINVFATSRPIEEISVHFQNALTMPINATNDDIRLYIDHRLSRHNNKVFDHHMREMITSKIVNATEGMFLLAELYLNSLVTLPTKGHIKEALGRGPAGLNTAYYLTMKRIKEQGEACNELAKQILAWITYAACPLNVNGIQYALATRPDMVKFDNDFVPSIENMLSICAGLVTVDAGSKTVRLFHYTAQDYLMKTEDEWYPDPHPKLATICMRYIQLYNPYNHDNSWKYGPAYYFFDYAIKNWGYHARLSSSLNWEDVILFLEKEAVPRVDRLDLYNTKFTTRLHMAAYHGIEKADIIELLLNRVGPDLEYDYVHRRLFHAARKGYADIVKLLLNDKRINPNLQNSNGESPLRIAVTRANTEVIRVLLASDRVNVNLKNSDGHLYNNDEIDEIILYKITLWHSILREVPILTLGIVLVEEHKPLLRQNW</sequence>
<accession>A0ACC0D861</accession>
<gene>
    <name evidence="1" type="ORF">F4821DRAFT_268869</name>
</gene>
<reference evidence="1 2" key="1">
    <citation type="journal article" date="2022" name="New Phytol.">
        <title>Ecological generalism drives hyperdiversity of secondary metabolite gene clusters in xylarialean endophytes.</title>
        <authorList>
            <person name="Franco M.E.E."/>
            <person name="Wisecaver J.H."/>
            <person name="Arnold A.E."/>
            <person name="Ju Y.M."/>
            <person name="Slot J.C."/>
            <person name="Ahrendt S."/>
            <person name="Moore L.P."/>
            <person name="Eastman K.E."/>
            <person name="Scott K."/>
            <person name="Konkel Z."/>
            <person name="Mondo S.J."/>
            <person name="Kuo A."/>
            <person name="Hayes R.D."/>
            <person name="Haridas S."/>
            <person name="Andreopoulos B."/>
            <person name="Riley R."/>
            <person name="LaButti K."/>
            <person name="Pangilinan J."/>
            <person name="Lipzen A."/>
            <person name="Amirebrahimi M."/>
            <person name="Yan J."/>
            <person name="Adam C."/>
            <person name="Keymanesh K."/>
            <person name="Ng V."/>
            <person name="Louie K."/>
            <person name="Northen T."/>
            <person name="Drula E."/>
            <person name="Henrissat B."/>
            <person name="Hsieh H.M."/>
            <person name="Youens-Clark K."/>
            <person name="Lutzoni F."/>
            <person name="Miadlikowska J."/>
            <person name="Eastwood D.C."/>
            <person name="Hamelin R.C."/>
            <person name="Grigoriev I.V."/>
            <person name="U'Ren J.M."/>
        </authorList>
    </citation>
    <scope>NUCLEOTIDE SEQUENCE [LARGE SCALE GENOMIC DNA]</scope>
    <source>
        <strain evidence="1 2">ER1909</strain>
    </source>
</reference>
<evidence type="ECO:0000313" key="1">
    <source>
        <dbReference type="EMBL" id="KAI6088701.1"/>
    </source>
</evidence>
<organism evidence="1 2">
    <name type="scientific">Hypoxylon rubiginosum</name>
    <dbReference type="NCBI Taxonomy" id="110542"/>
    <lineage>
        <taxon>Eukaryota</taxon>
        <taxon>Fungi</taxon>
        <taxon>Dikarya</taxon>
        <taxon>Ascomycota</taxon>
        <taxon>Pezizomycotina</taxon>
        <taxon>Sordariomycetes</taxon>
        <taxon>Xylariomycetidae</taxon>
        <taxon>Xylariales</taxon>
        <taxon>Hypoxylaceae</taxon>
        <taxon>Hypoxylon</taxon>
    </lineage>
</organism>
<keyword evidence="2" id="KW-1185">Reference proteome</keyword>
<comment type="caution">
    <text evidence="1">The sequence shown here is derived from an EMBL/GenBank/DDBJ whole genome shotgun (WGS) entry which is preliminary data.</text>
</comment>